<reference evidence="8 9" key="1">
    <citation type="journal article" date="2016" name="Nat. Commun.">
        <title>Thousands of microbial genomes shed light on interconnected biogeochemical processes in an aquifer system.</title>
        <authorList>
            <person name="Anantharaman K."/>
            <person name="Brown C.T."/>
            <person name="Hug L.A."/>
            <person name="Sharon I."/>
            <person name="Castelle C.J."/>
            <person name="Probst A.J."/>
            <person name="Thomas B.C."/>
            <person name="Singh A."/>
            <person name="Wilkins M.J."/>
            <person name="Karaoz U."/>
            <person name="Brodie E.L."/>
            <person name="Williams K.H."/>
            <person name="Hubbard S.S."/>
            <person name="Banfield J.F."/>
        </authorList>
    </citation>
    <scope>NUCLEOTIDE SEQUENCE [LARGE SCALE GENOMIC DNA]</scope>
</reference>
<evidence type="ECO:0000256" key="2">
    <source>
        <dbReference type="ARBA" id="ARBA00022603"/>
    </source>
</evidence>
<dbReference type="Pfam" id="PF01035">
    <property type="entry name" value="DNA_binding_1"/>
    <property type="match status" value="1"/>
</dbReference>
<sequence>MKKKVVNIGKENLLQPPFYKKVYKVVAKIPSGKVATYGSVAKACGCPKGSRAVGNALHCNRNTSKVPCHRVVKNDFHLGGYAGGIDKKKNLLVSEGIIIDNYKIKNINDVFFDPSTELN</sequence>
<accession>A0A1F7RR06</accession>
<dbReference type="EMBL" id="MGDD01000280">
    <property type="protein sequence ID" value="OGL43317.1"/>
    <property type="molecule type" value="Genomic_DNA"/>
</dbReference>
<dbReference type="InterPro" id="IPR014048">
    <property type="entry name" value="MethylDNA_cys_MeTrfase_DNA-bd"/>
</dbReference>
<dbReference type="InterPro" id="IPR001497">
    <property type="entry name" value="MethylDNA_cys_MeTrfase_AS"/>
</dbReference>
<keyword evidence="5" id="KW-0234">DNA repair</keyword>
<evidence type="ECO:0000259" key="7">
    <source>
        <dbReference type="Pfam" id="PF01035"/>
    </source>
</evidence>
<evidence type="ECO:0000256" key="6">
    <source>
        <dbReference type="ARBA" id="ARBA00049348"/>
    </source>
</evidence>
<proteinExistence type="predicted"/>
<dbReference type="Gene3D" id="1.10.10.10">
    <property type="entry name" value="Winged helix-like DNA-binding domain superfamily/Winged helix DNA-binding domain"/>
    <property type="match status" value="1"/>
</dbReference>
<comment type="catalytic activity">
    <reaction evidence="6">
        <text>a 6-O-methyl-2'-deoxyguanosine in DNA + L-cysteinyl-[protein] = S-methyl-L-cysteinyl-[protein] + a 2'-deoxyguanosine in DNA</text>
        <dbReference type="Rhea" id="RHEA:24000"/>
        <dbReference type="Rhea" id="RHEA-COMP:10131"/>
        <dbReference type="Rhea" id="RHEA-COMP:10132"/>
        <dbReference type="Rhea" id="RHEA-COMP:11367"/>
        <dbReference type="Rhea" id="RHEA-COMP:11368"/>
        <dbReference type="ChEBI" id="CHEBI:29950"/>
        <dbReference type="ChEBI" id="CHEBI:82612"/>
        <dbReference type="ChEBI" id="CHEBI:85445"/>
        <dbReference type="ChEBI" id="CHEBI:85448"/>
        <dbReference type="EC" id="2.1.1.63"/>
    </reaction>
</comment>
<dbReference type="PROSITE" id="PS00374">
    <property type="entry name" value="MGMT"/>
    <property type="match status" value="1"/>
</dbReference>
<dbReference type="CDD" id="cd06445">
    <property type="entry name" value="ATase"/>
    <property type="match status" value="1"/>
</dbReference>
<dbReference type="PANTHER" id="PTHR10815">
    <property type="entry name" value="METHYLATED-DNA--PROTEIN-CYSTEINE METHYLTRANSFERASE"/>
    <property type="match status" value="1"/>
</dbReference>
<keyword evidence="2" id="KW-0489">Methyltransferase</keyword>
<comment type="catalytic activity">
    <reaction evidence="1">
        <text>a 4-O-methyl-thymidine in DNA + L-cysteinyl-[protein] = a thymidine in DNA + S-methyl-L-cysteinyl-[protein]</text>
        <dbReference type="Rhea" id="RHEA:53428"/>
        <dbReference type="Rhea" id="RHEA-COMP:10131"/>
        <dbReference type="Rhea" id="RHEA-COMP:10132"/>
        <dbReference type="Rhea" id="RHEA-COMP:13555"/>
        <dbReference type="Rhea" id="RHEA-COMP:13556"/>
        <dbReference type="ChEBI" id="CHEBI:29950"/>
        <dbReference type="ChEBI" id="CHEBI:82612"/>
        <dbReference type="ChEBI" id="CHEBI:137386"/>
        <dbReference type="ChEBI" id="CHEBI:137387"/>
        <dbReference type="EC" id="2.1.1.63"/>
    </reaction>
</comment>
<dbReference type="GO" id="GO:0003908">
    <property type="term" value="F:methylated-DNA-[protein]-cysteine S-methyltransferase activity"/>
    <property type="evidence" value="ECO:0007669"/>
    <property type="project" value="UniProtKB-EC"/>
</dbReference>
<keyword evidence="4" id="KW-0227">DNA damage</keyword>
<comment type="caution">
    <text evidence="8">The sequence shown here is derived from an EMBL/GenBank/DDBJ whole genome shotgun (WGS) entry which is preliminary data.</text>
</comment>
<gene>
    <name evidence="8" type="ORF">A2161_01610</name>
</gene>
<dbReference type="AlphaFoldDB" id="A0A1F7RR06"/>
<protein>
    <recommendedName>
        <fullName evidence="7">Methylated-DNA-[protein]-cysteine S-methyltransferase DNA binding domain-containing protein</fullName>
    </recommendedName>
</protein>
<evidence type="ECO:0000256" key="5">
    <source>
        <dbReference type="ARBA" id="ARBA00023204"/>
    </source>
</evidence>
<evidence type="ECO:0000256" key="1">
    <source>
        <dbReference type="ARBA" id="ARBA00001286"/>
    </source>
</evidence>
<dbReference type="PANTHER" id="PTHR10815:SF13">
    <property type="entry name" value="METHYLATED-DNA--PROTEIN-CYSTEINE METHYLTRANSFERASE"/>
    <property type="match status" value="1"/>
</dbReference>
<dbReference type="InterPro" id="IPR036217">
    <property type="entry name" value="MethylDNA_cys_MeTrfase_DNAb"/>
</dbReference>
<dbReference type="GO" id="GO:0006281">
    <property type="term" value="P:DNA repair"/>
    <property type="evidence" value="ECO:0007669"/>
    <property type="project" value="UniProtKB-KW"/>
</dbReference>
<dbReference type="Proteomes" id="UP000179266">
    <property type="component" value="Unassembled WGS sequence"/>
</dbReference>
<organism evidence="8 9">
    <name type="scientific">Candidatus Schekmanbacteria bacterium RBG_13_48_7</name>
    <dbReference type="NCBI Taxonomy" id="1817878"/>
    <lineage>
        <taxon>Bacteria</taxon>
        <taxon>Candidatus Schekmaniibacteriota</taxon>
    </lineage>
</organism>
<evidence type="ECO:0000256" key="3">
    <source>
        <dbReference type="ARBA" id="ARBA00022679"/>
    </source>
</evidence>
<dbReference type="NCBIfam" id="TIGR00589">
    <property type="entry name" value="ogt"/>
    <property type="match status" value="1"/>
</dbReference>
<feature type="domain" description="Methylated-DNA-[protein]-cysteine S-methyltransferase DNA binding" evidence="7">
    <location>
        <begin position="17"/>
        <end position="97"/>
    </location>
</feature>
<keyword evidence="3" id="KW-0808">Transferase</keyword>
<evidence type="ECO:0000313" key="8">
    <source>
        <dbReference type="EMBL" id="OGL43317.1"/>
    </source>
</evidence>
<name>A0A1F7RR06_9BACT</name>
<dbReference type="SUPFAM" id="SSF46767">
    <property type="entry name" value="Methylated DNA-protein cysteine methyltransferase, C-terminal domain"/>
    <property type="match status" value="1"/>
</dbReference>
<evidence type="ECO:0000313" key="9">
    <source>
        <dbReference type="Proteomes" id="UP000179266"/>
    </source>
</evidence>
<dbReference type="InterPro" id="IPR036388">
    <property type="entry name" value="WH-like_DNA-bd_sf"/>
</dbReference>
<dbReference type="GO" id="GO:0032259">
    <property type="term" value="P:methylation"/>
    <property type="evidence" value="ECO:0007669"/>
    <property type="project" value="UniProtKB-KW"/>
</dbReference>
<evidence type="ECO:0000256" key="4">
    <source>
        <dbReference type="ARBA" id="ARBA00022763"/>
    </source>
</evidence>